<protein>
    <recommendedName>
        <fullName evidence="2">MgsA AAA+ ATPase C-terminal domain-containing protein</fullName>
    </recommendedName>
</protein>
<evidence type="ECO:0000313" key="3">
    <source>
        <dbReference type="EMBL" id="WRL66958.1"/>
    </source>
</evidence>
<dbReference type="SUPFAM" id="SSF48019">
    <property type="entry name" value="post-AAA+ oligomerization domain-like"/>
    <property type="match status" value="1"/>
</dbReference>
<dbReference type="Gene3D" id="1.10.3710.10">
    <property type="entry name" value="DNA polymerase III clamp loader subunits, C-terminal domain"/>
    <property type="match status" value="1"/>
</dbReference>
<evidence type="ECO:0000313" key="4">
    <source>
        <dbReference type="Proteomes" id="UP001324287"/>
    </source>
</evidence>
<organism evidence="3 4">
    <name type="scientific">Blastococcus brunescens</name>
    <dbReference type="NCBI Taxonomy" id="1564165"/>
    <lineage>
        <taxon>Bacteria</taxon>
        <taxon>Bacillati</taxon>
        <taxon>Actinomycetota</taxon>
        <taxon>Actinomycetes</taxon>
        <taxon>Geodermatophilales</taxon>
        <taxon>Geodermatophilaceae</taxon>
        <taxon>Blastococcus</taxon>
    </lineage>
</organism>
<keyword evidence="4" id="KW-1185">Reference proteome</keyword>
<dbReference type="InterPro" id="IPR008921">
    <property type="entry name" value="DNA_pol3_clamp-load_cplx_C"/>
</dbReference>
<dbReference type="Pfam" id="PF12002">
    <property type="entry name" value="MgsA_C"/>
    <property type="match status" value="1"/>
</dbReference>
<reference evidence="3 4" key="1">
    <citation type="submission" date="2023-12" db="EMBL/GenBank/DDBJ databases">
        <title>Blastococcus brunescens sp. nov., an actonobacterium isolated from sandstone collected in sahara desert.</title>
        <authorList>
            <person name="Gtari M."/>
            <person name="Ghodhbane F."/>
        </authorList>
    </citation>
    <scope>NUCLEOTIDE SEQUENCE [LARGE SCALE GENOMIC DNA]</scope>
    <source>
        <strain evidence="3 4">BMG 8361</strain>
    </source>
</reference>
<dbReference type="Proteomes" id="UP001324287">
    <property type="component" value="Chromosome"/>
</dbReference>
<sequence>MVEAGRTRGSSPAGWSSRPARTSAWPTRRRCSPRSRPPTRWPSSGCPRATSAGAGGGAPGDGAQVECRHGGHGESVADVRAGQAGPVPPGLRDGHYAGAKKLGNAQTYVYPHAHPDGVVPQQYPPDALVGKDYYRPTSRGAEARLGERLAKLRAIIRRGR</sequence>
<proteinExistence type="predicted"/>
<evidence type="ECO:0000256" key="1">
    <source>
        <dbReference type="SAM" id="MobiDB-lite"/>
    </source>
</evidence>
<dbReference type="InterPro" id="IPR021886">
    <property type="entry name" value="MgsA_C"/>
</dbReference>
<accession>A0ABZ1B814</accession>
<feature type="domain" description="MgsA AAA+ ATPase C-terminal" evidence="2">
    <location>
        <begin position="74"/>
        <end position="152"/>
    </location>
</feature>
<feature type="region of interest" description="Disordered" evidence="1">
    <location>
        <begin position="1"/>
        <end position="73"/>
    </location>
</feature>
<dbReference type="EMBL" id="CP141261">
    <property type="protein sequence ID" value="WRL66958.1"/>
    <property type="molecule type" value="Genomic_DNA"/>
</dbReference>
<gene>
    <name evidence="3" type="ORF">U6N30_12340</name>
</gene>
<evidence type="ECO:0000259" key="2">
    <source>
        <dbReference type="Pfam" id="PF12002"/>
    </source>
</evidence>
<name>A0ABZ1B814_9ACTN</name>